<name>A0A9P4LUH8_9PEZI</name>
<keyword evidence="1" id="KW-1133">Transmembrane helix</keyword>
<feature type="transmembrane region" description="Helical" evidence="1">
    <location>
        <begin position="12"/>
        <end position="29"/>
    </location>
</feature>
<organism evidence="2 3">
    <name type="scientific">Saccharata proteae CBS 121410</name>
    <dbReference type="NCBI Taxonomy" id="1314787"/>
    <lineage>
        <taxon>Eukaryota</taxon>
        <taxon>Fungi</taxon>
        <taxon>Dikarya</taxon>
        <taxon>Ascomycota</taxon>
        <taxon>Pezizomycotina</taxon>
        <taxon>Dothideomycetes</taxon>
        <taxon>Dothideomycetes incertae sedis</taxon>
        <taxon>Botryosphaeriales</taxon>
        <taxon>Saccharataceae</taxon>
        <taxon>Saccharata</taxon>
    </lineage>
</organism>
<evidence type="ECO:0000256" key="1">
    <source>
        <dbReference type="SAM" id="Phobius"/>
    </source>
</evidence>
<evidence type="ECO:0000313" key="3">
    <source>
        <dbReference type="Proteomes" id="UP000799776"/>
    </source>
</evidence>
<sequence length="81" mass="9291">MPQAPRRFGRWYLPATTLLVMGYAVTAYLDRAYSPTRSTGLSNAEQRALEQKERNAALMAAYDQRESLEDMQKAMAIYEVR</sequence>
<dbReference type="AlphaFoldDB" id="A0A9P4LUH8"/>
<protein>
    <submittedName>
        <fullName evidence="2">Uncharacterized protein</fullName>
    </submittedName>
</protein>
<proteinExistence type="predicted"/>
<dbReference type="OrthoDB" id="4338954at2759"/>
<evidence type="ECO:0000313" key="2">
    <source>
        <dbReference type="EMBL" id="KAF2086535.1"/>
    </source>
</evidence>
<gene>
    <name evidence="2" type="ORF">K490DRAFT_66728</name>
</gene>
<reference evidence="2" key="1">
    <citation type="journal article" date="2020" name="Stud. Mycol.">
        <title>101 Dothideomycetes genomes: a test case for predicting lifestyles and emergence of pathogens.</title>
        <authorList>
            <person name="Haridas S."/>
            <person name="Albert R."/>
            <person name="Binder M."/>
            <person name="Bloem J."/>
            <person name="Labutti K."/>
            <person name="Salamov A."/>
            <person name="Andreopoulos B."/>
            <person name="Baker S."/>
            <person name="Barry K."/>
            <person name="Bills G."/>
            <person name="Bluhm B."/>
            <person name="Cannon C."/>
            <person name="Castanera R."/>
            <person name="Culley D."/>
            <person name="Daum C."/>
            <person name="Ezra D."/>
            <person name="Gonzalez J."/>
            <person name="Henrissat B."/>
            <person name="Kuo A."/>
            <person name="Liang C."/>
            <person name="Lipzen A."/>
            <person name="Lutzoni F."/>
            <person name="Magnuson J."/>
            <person name="Mondo S."/>
            <person name="Nolan M."/>
            <person name="Ohm R."/>
            <person name="Pangilinan J."/>
            <person name="Park H.-J."/>
            <person name="Ramirez L."/>
            <person name="Alfaro M."/>
            <person name="Sun H."/>
            <person name="Tritt A."/>
            <person name="Yoshinaga Y."/>
            <person name="Zwiers L.-H."/>
            <person name="Turgeon B."/>
            <person name="Goodwin S."/>
            <person name="Spatafora J."/>
            <person name="Crous P."/>
            <person name="Grigoriev I."/>
        </authorList>
    </citation>
    <scope>NUCLEOTIDE SEQUENCE</scope>
    <source>
        <strain evidence="2">CBS 121410</strain>
    </source>
</reference>
<dbReference type="Proteomes" id="UP000799776">
    <property type="component" value="Unassembled WGS sequence"/>
</dbReference>
<comment type="caution">
    <text evidence="2">The sequence shown here is derived from an EMBL/GenBank/DDBJ whole genome shotgun (WGS) entry which is preliminary data.</text>
</comment>
<keyword evidence="1" id="KW-0812">Transmembrane</keyword>
<accession>A0A9P4LUH8</accession>
<dbReference type="EMBL" id="ML978724">
    <property type="protein sequence ID" value="KAF2086535.1"/>
    <property type="molecule type" value="Genomic_DNA"/>
</dbReference>
<keyword evidence="3" id="KW-1185">Reference proteome</keyword>
<keyword evidence="1" id="KW-0472">Membrane</keyword>